<protein>
    <recommendedName>
        <fullName evidence="4">Outer membrane beta-barrel porin/alpha-amylase</fullName>
    </recommendedName>
</protein>
<organism evidence="2 3">
    <name type="scientific">Shimia isoporae</name>
    <dbReference type="NCBI Taxonomy" id="647720"/>
    <lineage>
        <taxon>Bacteria</taxon>
        <taxon>Pseudomonadati</taxon>
        <taxon>Pseudomonadota</taxon>
        <taxon>Alphaproteobacteria</taxon>
        <taxon>Rhodobacterales</taxon>
        <taxon>Roseobacteraceae</taxon>
    </lineage>
</organism>
<reference evidence="2 3" key="1">
    <citation type="submission" date="2019-03" db="EMBL/GenBank/DDBJ databases">
        <title>Genomic Encyclopedia of Archaeal and Bacterial Type Strains, Phase II (KMG-II): from individual species to whole genera.</title>
        <authorList>
            <person name="Goeker M."/>
        </authorList>
    </citation>
    <scope>NUCLEOTIDE SEQUENCE [LARGE SCALE GENOMIC DNA]</scope>
    <source>
        <strain evidence="2 3">DSM 26433</strain>
    </source>
</reference>
<evidence type="ECO:0000313" key="2">
    <source>
        <dbReference type="EMBL" id="TCL00350.1"/>
    </source>
</evidence>
<comment type="caution">
    <text evidence="2">The sequence shown here is derived from an EMBL/GenBank/DDBJ whole genome shotgun (WGS) entry which is preliminary data.</text>
</comment>
<proteinExistence type="predicted"/>
<name>A0A4R1N1W3_9RHOB</name>
<feature type="chain" id="PRO_5020351846" description="Outer membrane beta-barrel porin/alpha-amylase" evidence="1">
    <location>
        <begin position="21"/>
        <end position="249"/>
    </location>
</feature>
<feature type="signal peptide" evidence="1">
    <location>
        <begin position="1"/>
        <end position="20"/>
    </location>
</feature>
<accession>A0A4R1N1W3</accession>
<evidence type="ECO:0000256" key="1">
    <source>
        <dbReference type="SAM" id="SignalP"/>
    </source>
</evidence>
<dbReference type="EMBL" id="SMGR01000003">
    <property type="protein sequence ID" value="TCL00350.1"/>
    <property type="molecule type" value="Genomic_DNA"/>
</dbReference>
<gene>
    <name evidence="2" type="ORF">BXY66_2991</name>
</gene>
<keyword evidence="3" id="KW-1185">Reference proteome</keyword>
<dbReference type="RefSeq" id="WP_132861137.1">
    <property type="nucleotide sequence ID" value="NZ_SMGR01000003.1"/>
</dbReference>
<keyword evidence="1" id="KW-0732">Signal</keyword>
<dbReference type="OrthoDB" id="9809066at2"/>
<dbReference type="Proteomes" id="UP000295673">
    <property type="component" value="Unassembled WGS sequence"/>
</dbReference>
<dbReference type="AlphaFoldDB" id="A0A4R1N1W3"/>
<sequence length="249" mass="25978">MTRKITLLTAALLSASMASADDGCDDACQAARNAQDPLAPVTAIMTDNTATESGTQFQLQPVHTIKGDNGNLILRGVVPLQFGKDAGVGDVVLQAFYVPGNQTGFKFGFGPQISLKTRTHESIAGLGNAIGAAAVGFGFAGNWSYGGIVSHMVNEQNTSVTSFQPIVFYNLPSAEGVYVGYNNTISYTDNGPAATNGWNVPVGVSIGKTMVQGNGGAVDASIGAYAVYRDALGDWDGQIKFSINYFFGN</sequence>
<evidence type="ECO:0008006" key="4">
    <source>
        <dbReference type="Google" id="ProtNLM"/>
    </source>
</evidence>
<evidence type="ECO:0000313" key="3">
    <source>
        <dbReference type="Proteomes" id="UP000295673"/>
    </source>
</evidence>